<feature type="transmembrane region" description="Helical" evidence="7">
    <location>
        <begin position="90"/>
        <end position="113"/>
    </location>
</feature>
<dbReference type="PANTHER" id="PTHR42718:SF9">
    <property type="entry name" value="MAJOR FACILITATOR SUPERFAMILY MULTIDRUG TRANSPORTER MFSC"/>
    <property type="match status" value="1"/>
</dbReference>
<reference evidence="10" key="1">
    <citation type="journal article" date="2019" name="Int. J. Syst. Evol. Microbiol.">
        <title>The Global Catalogue of Microorganisms (GCM) 10K type strain sequencing project: providing services to taxonomists for standard genome sequencing and annotation.</title>
        <authorList>
            <consortium name="The Broad Institute Genomics Platform"/>
            <consortium name="The Broad Institute Genome Sequencing Center for Infectious Disease"/>
            <person name="Wu L."/>
            <person name="Ma J."/>
        </authorList>
    </citation>
    <scope>NUCLEOTIDE SEQUENCE [LARGE SCALE GENOMIC DNA]</scope>
    <source>
        <strain evidence="10">CGMCC 4.1469</strain>
    </source>
</reference>
<evidence type="ECO:0000256" key="5">
    <source>
        <dbReference type="ARBA" id="ARBA00023136"/>
    </source>
</evidence>
<evidence type="ECO:0000313" key="9">
    <source>
        <dbReference type="EMBL" id="MFC5885724.1"/>
    </source>
</evidence>
<dbReference type="PROSITE" id="PS50850">
    <property type="entry name" value="MFS"/>
    <property type="match status" value="1"/>
</dbReference>
<feature type="transmembrane region" description="Helical" evidence="7">
    <location>
        <begin position="66"/>
        <end position="83"/>
    </location>
</feature>
<name>A0ABW1EXV6_9ACTN</name>
<keyword evidence="5 7" id="KW-0472">Membrane</keyword>
<evidence type="ECO:0000259" key="8">
    <source>
        <dbReference type="PROSITE" id="PS50850"/>
    </source>
</evidence>
<keyword evidence="4 7" id="KW-1133">Transmembrane helix</keyword>
<gene>
    <name evidence="9" type="ORF">ACFP0N_12175</name>
</gene>
<feature type="transmembrane region" description="Helical" evidence="7">
    <location>
        <begin position="24"/>
        <end position="46"/>
    </location>
</feature>
<protein>
    <submittedName>
        <fullName evidence="9">MFS transporter</fullName>
    </submittedName>
</protein>
<feature type="transmembrane region" description="Helical" evidence="7">
    <location>
        <begin position="217"/>
        <end position="236"/>
    </location>
</feature>
<evidence type="ECO:0000256" key="4">
    <source>
        <dbReference type="ARBA" id="ARBA00022989"/>
    </source>
</evidence>
<dbReference type="Proteomes" id="UP001596067">
    <property type="component" value="Unassembled WGS sequence"/>
</dbReference>
<evidence type="ECO:0000313" key="10">
    <source>
        <dbReference type="Proteomes" id="UP001596067"/>
    </source>
</evidence>
<keyword evidence="3 7" id="KW-0812">Transmembrane</keyword>
<dbReference type="RefSeq" id="WP_313767324.1">
    <property type="nucleotide sequence ID" value="NZ_BAAAVH010000011.1"/>
</dbReference>
<feature type="transmembrane region" description="Helical" evidence="7">
    <location>
        <begin position="279"/>
        <end position="301"/>
    </location>
</feature>
<dbReference type="InterPro" id="IPR011701">
    <property type="entry name" value="MFS"/>
</dbReference>
<dbReference type="Gene3D" id="1.20.1250.20">
    <property type="entry name" value="MFS general substrate transporter like domains"/>
    <property type="match status" value="1"/>
</dbReference>
<feature type="transmembrane region" description="Helical" evidence="7">
    <location>
        <begin position="242"/>
        <end position="259"/>
    </location>
</feature>
<dbReference type="EMBL" id="JBHSOD010000011">
    <property type="protein sequence ID" value="MFC5885724.1"/>
    <property type="molecule type" value="Genomic_DNA"/>
</dbReference>
<comment type="subcellular location">
    <subcellularLocation>
        <location evidence="1">Cell membrane</location>
        <topology evidence="1">Multi-pass membrane protein</topology>
    </subcellularLocation>
</comment>
<keyword evidence="6" id="KW-0046">Antibiotic resistance</keyword>
<evidence type="ECO:0000256" key="3">
    <source>
        <dbReference type="ARBA" id="ARBA00022692"/>
    </source>
</evidence>
<feature type="transmembrane region" description="Helical" evidence="7">
    <location>
        <begin position="433"/>
        <end position="455"/>
    </location>
</feature>
<keyword evidence="2" id="KW-0813">Transport</keyword>
<feature type="transmembrane region" description="Helical" evidence="7">
    <location>
        <begin position="313"/>
        <end position="333"/>
    </location>
</feature>
<feature type="transmembrane region" description="Helical" evidence="7">
    <location>
        <begin position="179"/>
        <end position="196"/>
    </location>
</feature>
<accession>A0ABW1EXV6</accession>
<dbReference type="PANTHER" id="PTHR42718">
    <property type="entry name" value="MAJOR FACILITATOR SUPERFAMILY MULTIDRUG TRANSPORTER MFSC"/>
    <property type="match status" value="1"/>
</dbReference>
<evidence type="ECO:0000256" key="6">
    <source>
        <dbReference type="ARBA" id="ARBA00023251"/>
    </source>
</evidence>
<organism evidence="9 10">
    <name type="scientific">Kitasatospora aburaviensis</name>
    <dbReference type="NCBI Taxonomy" id="67265"/>
    <lineage>
        <taxon>Bacteria</taxon>
        <taxon>Bacillati</taxon>
        <taxon>Actinomycetota</taxon>
        <taxon>Actinomycetes</taxon>
        <taxon>Kitasatosporales</taxon>
        <taxon>Streptomycetaceae</taxon>
        <taxon>Kitasatospora</taxon>
    </lineage>
</organism>
<comment type="caution">
    <text evidence="9">The sequence shown here is derived from an EMBL/GenBank/DDBJ whole genome shotgun (WGS) entry which is preliminary data.</text>
</comment>
<evidence type="ECO:0000256" key="2">
    <source>
        <dbReference type="ARBA" id="ARBA00022448"/>
    </source>
</evidence>
<proteinExistence type="predicted"/>
<dbReference type="CDD" id="cd17321">
    <property type="entry name" value="MFS_MMR_MDR_like"/>
    <property type="match status" value="1"/>
</dbReference>
<sequence length="463" mass="46738">MANSTRLDNDAPALDDAPPRPRRVLTAASLATAMVVIDISIVNVAIPEIRAGLGAGLSTMQLVVDAYAVVMASLVLAGAALVGRFGAVPVFRVGVAVFGVTSVLCGLAPSGAALVTARALQGLGGVLLTPATLVMLTDTYRDPDDRAKAVSVWAMVGGSPVAFGPVLGGALVAAVGWRSIFLVNVPVVLAVLWLSARHMPGGGPSVRKEPRDVPGQLLATVVLGGIAVALTEGRELGWSRPLPVAAAAAAALALAAFVVRQRSCAHPMIPGDLFRAPGFRNFVAAGLLLFAGYYGLVFSISMFLQQVRGYDPVTTGLCFLPSALPITLMPLVAGRIHTRLGAPRVLSIAVLLTLVGGVLLVLVGSDAPIGTGAGLAFIGLGFGLATVPQITLVMATAPEHRSAIASGLMSAGRSSGTTIGVALLGGLQSGNGIAAPALAAVLIYLLLALAVGLGARRLPADAP</sequence>
<keyword evidence="10" id="KW-1185">Reference proteome</keyword>
<dbReference type="SUPFAM" id="SSF103473">
    <property type="entry name" value="MFS general substrate transporter"/>
    <property type="match status" value="1"/>
</dbReference>
<evidence type="ECO:0000256" key="1">
    <source>
        <dbReference type="ARBA" id="ARBA00004651"/>
    </source>
</evidence>
<dbReference type="Pfam" id="PF07690">
    <property type="entry name" value="MFS_1"/>
    <property type="match status" value="1"/>
</dbReference>
<dbReference type="InterPro" id="IPR020846">
    <property type="entry name" value="MFS_dom"/>
</dbReference>
<evidence type="ECO:0000256" key="7">
    <source>
        <dbReference type="SAM" id="Phobius"/>
    </source>
</evidence>
<feature type="transmembrane region" description="Helical" evidence="7">
    <location>
        <begin position="375"/>
        <end position="395"/>
    </location>
</feature>
<feature type="domain" description="Major facilitator superfamily (MFS) profile" evidence="8">
    <location>
        <begin position="24"/>
        <end position="457"/>
    </location>
</feature>
<feature type="transmembrane region" description="Helical" evidence="7">
    <location>
        <begin position="149"/>
        <end position="173"/>
    </location>
</feature>
<dbReference type="Gene3D" id="1.20.1720.10">
    <property type="entry name" value="Multidrug resistance protein D"/>
    <property type="match status" value="1"/>
</dbReference>
<feature type="transmembrane region" description="Helical" evidence="7">
    <location>
        <begin position="345"/>
        <end position="363"/>
    </location>
</feature>
<dbReference type="InterPro" id="IPR036259">
    <property type="entry name" value="MFS_trans_sf"/>
</dbReference>